<dbReference type="AlphaFoldDB" id="A0A1I2DB67"/>
<dbReference type="Gene3D" id="3.30.457.10">
    <property type="entry name" value="Copper amine oxidase-like, N-terminal domain"/>
    <property type="match status" value="1"/>
</dbReference>
<dbReference type="SUPFAM" id="SSF55383">
    <property type="entry name" value="Copper amine oxidase, domain N"/>
    <property type="match status" value="1"/>
</dbReference>
<accession>A0A1I2DB67</accession>
<dbReference type="Proteomes" id="UP000183410">
    <property type="component" value="Unassembled WGS sequence"/>
</dbReference>
<evidence type="ECO:0000256" key="1">
    <source>
        <dbReference type="SAM" id="MobiDB-lite"/>
    </source>
</evidence>
<evidence type="ECO:0000313" key="4">
    <source>
        <dbReference type="EMBL" id="SFE77774.1"/>
    </source>
</evidence>
<reference evidence="5" key="1">
    <citation type="submission" date="2016-10" db="EMBL/GenBank/DDBJ databases">
        <authorList>
            <person name="Varghese N."/>
            <person name="Submissions S."/>
        </authorList>
    </citation>
    <scope>NUCLEOTIDE SEQUENCE [LARGE SCALE GENOMIC DNA]</scope>
    <source>
        <strain evidence="5">CGMCC 1.10223</strain>
    </source>
</reference>
<keyword evidence="5" id="KW-1185">Reference proteome</keyword>
<dbReference type="Pfam" id="PF07833">
    <property type="entry name" value="Cu_amine_oxidN1"/>
    <property type="match status" value="2"/>
</dbReference>
<feature type="domain" description="Copper amine oxidase-like N-terminal" evidence="3">
    <location>
        <begin position="150"/>
        <end position="189"/>
    </location>
</feature>
<evidence type="ECO:0000256" key="2">
    <source>
        <dbReference type="SAM" id="SignalP"/>
    </source>
</evidence>
<organism evidence="4 5">
    <name type="scientific">Paenibacillus algorifonticola</name>
    <dbReference type="NCBI Taxonomy" id="684063"/>
    <lineage>
        <taxon>Bacteria</taxon>
        <taxon>Bacillati</taxon>
        <taxon>Bacillota</taxon>
        <taxon>Bacilli</taxon>
        <taxon>Bacillales</taxon>
        <taxon>Paenibacillaceae</taxon>
        <taxon>Paenibacillus</taxon>
    </lineage>
</organism>
<dbReference type="EMBL" id="FONN01000006">
    <property type="protein sequence ID" value="SFE77774.1"/>
    <property type="molecule type" value="Genomic_DNA"/>
</dbReference>
<protein>
    <submittedName>
        <fullName evidence="4">Copper amine oxidase N-terminal domain-containing protein</fullName>
    </submittedName>
</protein>
<feature type="signal peptide" evidence="2">
    <location>
        <begin position="1"/>
        <end position="29"/>
    </location>
</feature>
<name>A0A1I2DB67_9BACL</name>
<feature type="compositionally biased region" description="Gly residues" evidence="1">
    <location>
        <begin position="202"/>
        <end position="248"/>
    </location>
</feature>
<proteinExistence type="predicted"/>
<dbReference type="InterPro" id="IPR036582">
    <property type="entry name" value="Mao_N_sf"/>
</dbReference>
<keyword evidence="2" id="KW-0732">Signal</keyword>
<dbReference type="InterPro" id="IPR012854">
    <property type="entry name" value="Cu_amine_oxidase-like_N"/>
</dbReference>
<sequence>MNDYTMKTFKFAMLLGLMLCLLLPYTASAQGGSSSNKAIVAKPLPVSLAFDGQKLELPSGQYVFEHQSRTYVPVRFVSYALQKAVKWNSETASVTVAEPTAEEAAALKEQLAGVIAAVEDDAAATASPASIRLTAVQASFVFEGKEQALPENQSAYYYKGSIYVPLRFMAEASGATIKWDSKTGAVTGETAAYQQEQAEAGGSEGSGEGSAGSGGTQPGTGEGSQPGTGGSSQPGTGGSGQPGTGGGVVDNTPKLAYEVITSEAEAKLDSLKTEATSTLTNLYMSFVAARDEATKEQVKLQAQTEVARIKSDFEAILADTAAKLTANGHSTAVIAEYRSAFEKDLATVLSYAESLA</sequence>
<evidence type="ECO:0000313" key="5">
    <source>
        <dbReference type="Proteomes" id="UP000183410"/>
    </source>
</evidence>
<feature type="region of interest" description="Disordered" evidence="1">
    <location>
        <begin position="195"/>
        <end position="251"/>
    </location>
</feature>
<evidence type="ECO:0000259" key="3">
    <source>
        <dbReference type="Pfam" id="PF07833"/>
    </source>
</evidence>
<gene>
    <name evidence="4" type="ORF">SAMN04487969_106235</name>
</gene>
<feature type="domain" description="Copper amine oxidase-like N-terminal" evidence="3">
    <location>
        <begin position="51"/>
        <end position="101"/>
    </location>
</feature>
<feature type="chain" id="PRO_5010176585" evidence="2">
    <location>
        <begin position="30"/>
        <end position="356"/>
    </location>
</feature>